<evidence type="ECO:0000313" key="1">
    <source>
        <dbReference type="EMBL" id="KAK8869300.1"/>
    </source>
</evidence>
<accession>A0ABR2IWR1</accession>
<comment type="caution">
    <text evidence="1">The sequence shown here is derived from an EMBL/GenBank/DDBJ whole genome shotgun (WGS) entry which is preliminary data.</text>
</comment>
<reference evidence="1 2" key="1">
    <citation type="journal article" date="2024" name="IMA Fungus">
        <title>Apiospora arundinis, a panoply of carbohydrate-active enzymes and secondary metabolites.</title>
        <authorList>
            <person name="Sorensen T."/>
            <person name="Petersen C."/>
            <person name="Muurmann A.T."/>
            <person name="Christiansen J.V."/>
            <person name="Brundto M.L."/>
            <person name="Overgaard C.K."/>
            <person name="Boysen A.T."/>
            <person name="Wollenberg R.D."/>
            <person name="Larsen T.O."/>
            <person name="Sorensen J.L."/>
            <person name="Nielsen K.L."/>
            <person name="Sondergaard T.E."/>
        </authorList>
    </citation>
    <scope>NUCLEOTIDE SEQUENCE [LARGE SCALE GENOMIC DNA]</scope>
    <source>
        <strain evidence="1 2">AAU 773</strain>
    </source>
</reference>
<dbReference type="Proteomes" id="UP001390339">
    <property type="component" value="Unassembled WGS sequence"/>
</dbReference>
<sequence>MSKSLSSLYDLAFVASSSSAPSRHFSAPGCSRLSEAQIRLVVPHSTLCKQSQNQHRGDKL</sequence>
<gene>
    <name evidence="1" type="ORF">PGQ11_007878</name>
</gene>
<protein>
    <submittedName>
        <fullName evidence="1">Uncharacterized protein</fullName>
    </submittedName>
</protein>
<name>A0ABR2IWR1_9PEZI</name>
<organism evidence="1 2">
    <name type="scientific">Apiospora arundinis</name>
    <dbReference type="NCBI Taxonomy" id="335852"/>
    <lineage>
        <taxon>Eukaryota</taxon>
        <taxon>Fungi</taxon>
        <taxon>Dikarya</taxon>
        <taxon>Ascomycota</taxon>
        <taxon>Pezizomycotina</taxon>
        <taxon>Sordariomycetes</taxon>
        <taxon>Xylariomycetidae</taxon>
        <taxon>Amphisphaeriales</taxon>
        <taxon>Apiosporaceae</taxon>
        <taxon>Apiospora</taxon>
    </lineage>
</organism>
<dbReference type="EMBL" id="JAPCWZ010000004">
    <property type="protein sequence ID" value="KAK8869300.1"/>
    <property type="molecule type" value="Genomic_DNA"/>
</dbReference>
<keyword evidence="2" id="KW-1185">Reference proteome</keyword>
<evidence type="ECO:0000313" key="2">
    <source>
        <dbReference type="Proteomes" id="UP001390339"/>
    </source>
</evidence>
<proteinExistence type="predicted"/>